<feature type="signal peptide" evidence="1">
    <location>
        <begin position="1"/>
        <end position="16"/>
    </location>
</feature>
<keyword evidence="3" id="KW-1185">Reference proteome</keyword>
<keyword evidence="1" id="KW-0732">Signal</keyword>
<protein>
    <submittedName>
        <fullName evidence="2">Uncharacterized protein</fullName>
    </submittedName>
</protein>
<comment type="caution">
    <text evidence="2">The sequence shown here is derived from an EMBL/GenBank/DDBJ whole genome shotgun (WGS) entry which is preliminary data.</text>
</comment>
<dbReference type="EMBL" id="JARKIB010000411">
    <property type="protein sequence ID" value="KAJ7710229.1"/>
    <property type="molecule type" value="Genomic_DNA"/>
</dbReference>
<name>A0AAD7MC24_9AGAR</name>
<dbReference type="AlphaFoldDB" id="A0AAD7MC24"/>
<organism evidence="2 3">
    <name type="scientific">Mycena metata</name>
    <dbReference type="NCBI Taxonomy" id="1033252"/>
    <lineage>
        <taxon>Eukaryota</taxon>
        <taxon>Fungi</taxon>
        <taxon>Dikarya</taxon>
        <taxon>Basidiomycota</taxon>
        <taxon>Agaricomycotina</taxon>
        <taxon>Agaricomycetes</taxon>
        <taxon>Agaricomycetidae</taxon>
        <taxon>Agaricales</taxon>
        <taxon>Marasmiineae</taxon>
        <taxon>Mycenaceae</taxon>
        <taxon>Mycena</taxon>
    </lineage>
</organism>
<proteinExistence type="predicted"/>
<gene>
    <name evidence="2" type="ORF">B0H16DRAFT_1630335</name>
</gene>
<feature type="chain" id="PRO_5041917686" evidence="1">
    <location>
        <begin position="17"/>
        <end position="358"/>
    </location>
</feature>
<reference evidence="2" key="1">
    <citation type="submission" date="2023-03" db="EMBL/GenBank/DDBJ databases">
        <title>Massive genome expansion in bonnet fungi (Mycena s.s.) driven by repeated elements and novel gene families across ecological guilds.</title>
        <authorList>
            <consortium name="Lawrence Berkeley National Laboratory"/>
            <person name="Harder C.B."/>
            <person name="Miyauchi S."/>
            <person name="Viragh M."/>
            <person name="Kuo A."/>
            <person name="Thoen E."/>
            <person name="Andreopoulos B."/>
            <person name="Lu D."/>
            <person name="Skrede I."/>
            <person name="Drula E."/>
            <person name="Henrissat B."/>
            <person name="Morin E."/>
            <person name="Kohler A."/>
            <person name="Barry K."/>
            <person name="LaButti K."/>
            <person name="Morin E."/>
            <person name="Salamov A."/>
            <person name="Lipzen A."/>
            <person name="Mereny Z."/>
            <person name="Hegedus B."/>
            <person name="Baldrian P."/>
            <person name="Stursova M."/>
            <person name="Weitz H."/>
            <person name="Taylor A."/>
            <person name="Grigoriev I.V."/>
            <person name="Nagy L.G."/>
            <person name="Martin F."/>
            <person name="Kauserud H."/>
        </authorList>
    </citation>
    <scope>NUCLEOTIDE SEQUENCE</scope>
    <source>
        <strain evidence="2">CBHHK182m</strain>
    </source>
</reference>
<evidence type="ECO:0000313" key="2">
    <source>
        <dbReference type="EMBL" id="KAJ7710229.1"/>
    </source>
</evidence>
<sequence length="358" mass="37938">MLRALTLTLLFLRVRAQSESTTNDTTSPIWNTLPPNGTLPGTSQSVSYQWIAFAAATQSMYNVSMELMFGSAEDGGDDVMDIMQIQMPQSGSFDYNFRPSTPPGNYHVRLNGTVWSLHEATPTSINDLVLDAPLFNATTRTPTFSVATAASSAFPCAKPAFTPVRSLSDPAYAPVRVIGPTEGSVVSLQQNSTPFGIEGWLGLLDADFYPMDTSTYYDGPLLLYAKIPLTVELVNHDTGVSAGVIHEDTFSALDGIGSLNVNNLTISPGAWVIRANYTWITGSNVSTLSPVFYFASALPCVGIGNDTSPASATAHASPTADASPTAHAGTSGGLLMYSADWTASVWVPSFIIGSALLV</sequence>
<evidence type="ECO:0000256" key="1">
    <source>
        <dbReference type="SAM" id="SignalP"/>
    </source>
</evidence>
<evidence type="ECO:0000313" key="3">
    <source>
        <dbReference type="Proteomes" id="UP001215598"/>
    </source>
</evidence>
<dbReference type="Proteomes" id="UP001215598">
    <property type="component" value="Unassembled WGS sequence"/>
</dbReference>
<accession>A0AAD7MC24</accession>